<comment type="caution">
    <text evidence="2">The sequence shown here is derived from an EMBL/GenBank/DDBJ whole genome shotgun (WGS) entry which is preliminary data.</text>
</comment>
<dbReference type="InterPro" id="IPR051289">
    <property type="entry name" value="LAGLIDADG_Endonuclease"/>
</dbReference>
<evidence type="ECO:0000313" key="3">
    <source>
        <dbReference type="Proteomes" id="UP000177458"/>
    </source>
</evidence>
<dbReference type="Gene3D" id="3.10.28.10">
    <property type="entry name" value="Homing endonucleases"/>
    <property type="match status" value="1"/>
</dbReference>
<dbReference type="AlphaFoldDB" id="A0A1F4UXQ6"/>
<name>A0A1F4UXQ6_UNCKA</name>
<dbReference type="Pfam" id="PF00961">
    <property type="entry name" value="LAGLIDADG_1"/>
    <property type="match status" value="1"/>
</dbReference>
<reference evidence="2 3" key="1">
    <citation type="journal article" date="2016" name="Nat. Commun.">
        <title>Thousands of microbial genomes shed light on interconnected biogeochemical processes in an aquifer system.</title>
        <authorList>
            <person name="Anantharaman K."/>
            <person name="Brown C.T."/>
            <person name="Hug L.A."/>
            <person name="Sharon I."/>
            <person name="Castelle C.J."/>
            <person name="Probst A.J."/>
            <person name="Thomas B.C."/>
            <person name="Singh A."/>
            <person name="Wilkins M.J."/>
            <person name="Karaoz U."/>
            <person name="Brodie E.L."/>
            <person name="Williams K.H."/>
            <person name="Hubbard S.S."/>
            <person name="Banfield J.F."/>
        </authorList>
    </citation>
    <scope>NUCLEOTIDE SEQUENCE [LARGE SCALE GENOMIC DNA]</scope>
</reference>
<dbReference type="PANTHER" id="PTHR36181">
    <property type="entry name" value="INTRON-ENCODED ENDONUCLEASE AI3-RELATED"/>
    <property type="match status" value="1"/>
</dbReference>
<dbReference type="Proteomes" id="UP000177458">
    <property type="component" value="Unassembled WGS sequence"/>
</dbReference>
<dbReference type="GO" id="GO:0004519">
    <property type="term" value="F:endonuclease activity"/>
    <property type="evidence" value="ECO:0007669"/>
    <property type="project" value="InterPro"/>
</dbReference>
<dbReference type="InterPro" id="IPR004860">
    <property type="entry name" value="LAGLIDADG_dom"/>
</dbReference>
<proteinExistence type="predicted"/>
<organism evidence="2 3">
    <name type="scientific">candidate division WWE3 bacterium RIFCSPLOWO2_01_FULL_37_15</name>
    <dbReference type="NCBI Taxonomy" id="1802622"/>
    <lineage>
        <taxon>Bacteria</taxon>
        <taxon>Katanobacteria</taxon>
    </lineage>
</organism>
<evidence type="ECO:0000259" key="1">
    <source>
        <dbReference type="Pfam" id="PF00961"/>
    </source>
</evidence>
<dbReference type="InterPro" id="IPR027434">
    <property type="entry name" value="Homing_endonucl"/>
</dbReference>
<dbReference type="EMBL" id="MEVF01000016">
    <property type="protein sequence ID" value="OGC49682.1"/>
    <property type="molecule type" value="Genomic_DNA"/>
</dbReference>
<sequence>MEIYPNNYRRDEPMVSDDYIVGLTDGEGCFYIGVRYPKGDHKTVRVEPHFYIKLRGDDLLVLEEVKQSFGCGAIYYQNEKRENHSGCYRFEINALRDIREILIPFFEKHKLHSKKQQEFQLFKAIFKLVEDKSYKTVIGLRQVEKLKIAMNHRTRWMR</sequence>
<evidence type="ECO:0000313" key="2">
    <source>
        <dbReference type="EMBL" id="OGC49682.1"/>
    </source>
</evidence>
<dbReference type="PANTHER" id="PTHR36181:SF2">
    <property type="entry name" value="INTRON-ENCODED ENDONUCLEASE AI3-RELATED"/>
    <property type="match status" value="1"/>
</dbReference>
<feature type="domain" description="Homing endonuclease LAGLIDADG" evidence="1">
    <location>
        <begin position="20"/>
        <end position="125"/>
    </location>
</feature>
<protein>
    <recommendedName>
        <fullName evidence="1">Homing endonuclease LAGLIDADG domain-containing protein</fullName>
    </recommendedName>
</protein>
<dbReference type="SUPFAM" id="SSF55608">
    <property type="entry name" value="Homing endonucleases"/>
    <property type="match status" value="1"/>
</dbReference>
<accession>A0A1F4UXQ6</accession>
<gene>
    <name evidence="2" type="ORF">A3A69_01975</name>
</gene>